<accession>A0A5C4MP53</accession>
<evidence type="ECO:0000313" key="4">
    <source>
        <dbReference type="Proteomes" id="UP000306740"/>
    </source>
</evidence>
<dbReference type="AlphaFoldDB" id="A0A5C4MP53"/>
<evidence type="ECO:0000313" key="3">
    <source>
        <dbReference type="EMBL" id="TNC46406.1"/>
    </source>
</evidence>
<dbReference type="Proteomes" id="UP000306740">
    <property type="component" value="Unassembled WGS sequence"/>
</dbReference>
<evidence type="ECO:0000256" key="1">
    <source>
        <dbReference type="ARBA" id="ARBA00022679"/>
    </source>
</evidence>
<keyword evidence="1 3" id="KW-0808">Transferase</keyword>
<dbReference type="Gene3D" id="3.30.1540.10">
    <property type="entry name" value="formyl-coa transferase, domain 3"/>
    <property type="match status" value="1"/>
</dbReference>
<gene>
    <name evidence="3" type="ORF">FHE65_12865</name>
    <name evidence="2" type="ORF">FHE65_22950</name>
</gene>
<dbReference type="OrthoDB" id="3561197at2"/>
<dbReference type="EMBL" id="VDFR01000057">
    <property type="protein sequence ID" value="TNC46406.1"/>
    <property type="molecule type" value="Genomic_DNA"/>
</dbReference>
<name>A0A5C4MP53_9ACTN</name>
<dbReference type="EMBL" id="VDFR01000109">
    <property type="protein sequence ID" value="TNC40521.1"/>
    <property type="molecule type" value="Genomic_DNA"/>
</dbReference>
<dbReference type="InterPro" id="IPR050483">
    <property type="entry name" value="CoA-transferase_III_domain"/>
</dbReference>
<comment type="caution">
    <text evidence="3">The sequence shown here is derived from an EMBL/GenBank/DDBJ whole genome shotgun (WGS) entry which is preliminary data.</text>
</comment>
<organism evidence="3 4">
    <name type="scientific">Mumia zhuanghuii</name>
    <dbReference type="NCBI Taxonomy" id="2585211"/>
    <lineage>
        <taxon>Bacteria</taxon>
        <taxon>Bacillati</taxon>
        <taxon>Actinomycetota</taxon>
        <taxon>Actinomycetes</taxon>
        <taxon>Propionibacteriales</taxon>
        <taxon>Nocardioidaceae</taxon>
        <taxon>Mumia</taxon>
    </lineage>
</organism>
<dbReference type="PANTHER" id="PTHR48207:SF3">
    <property type="entry name" value="SUCCINATE--HYDROXYMETHYLGLUTARATE COA-TRANSFERASE"/>
    <property type="match status" value="1"/>
</dbReference>
<reference evidence="3 4" key="1">
    <citation type="submission" date="2019-05" db="EMBL/GenBank/DDBJ databases">
        <title>Mumia sp. nov., isolated from the intestinal contents of plateau pika (Ochotona curzoniae) in the Qinghai-Tibet plateau of China.</title>
        <authorList>
            <person name="Tian Z."/>
        </authorList>
    </citation>
    <scope>NUCLEOTIDE SEQUENCE [LARGE SCALE GENOMIC DNA]</scope>
    <source>
        <strain evidence="4">527</strain>
        <strain evidence="3">Z527</strain>
    </source>
</reference>
<protein>
    <submittedName>
        <fullName evidence="3">CoA transferase</fullName>
    </submittedName>
</protein>
<dbReference type="SUPFAM" id="SSF89796">
    <property type="entry name" value="CoA-transferase family III (CaiB/BaiF)"/>
    <property type="match status" value="1"/>
</dbReference>
<dbReference type="InterPro" id="IPR003673">
    <property type="entry name" value="CoA-Trfase_fam_III"/>
</dbReference>
<dbReference type="PANTHER" id="PTHR48207">
    <property type="entry name" value="SUCCINATE--HYDROXYMETHYLGLUTARATE COA-TRANSFERASE"/>
    <property type="match status" value="1"/>
</dbReference>
<sequence>MGQLLAGPFCGQLLGDFGADVIKVEDPGVGDPMRQWGREKPHGLSLWWPVVARNKRSVTANLRDPRGQEIVRELVARSDVLVENFRPGTLERWGLSPEALWEINPRLVVTRVTGFGQTGPYASRAGYGSIGEAMGGIRYVTGDPDKPPARTGVSLGDSLAATFACLGTLVALHAREKTGRGQVVDAAIYESVLALMESMVPEWQIAGYQRERTGTVLPNVSPSNVYPTRDGDAVLIAANQDSVFRRLATVMDQPDLADDERYATHGARGASMDELDEIIAAWTSTLDADDLLERLNEHGVPAGRIYRARDMLADPHFAARDAIVRLQHTTLGEFPVQNVTPKLSETPGSVRHLGPQLGEDNDDVYRGLLEMDDERFTTLRDDGVI</sequence>
<evidence type="ECO:0000313" key="2">
    <source>
        <dbReference type="EMBL" id="TNC40521.1"/>
    </source>
</evidence>
<dbReference type="GO" id="GO:0008410">
    <property type="term" value="F:CoA-transferase activity"/>
    <property type="evidence" value="ECO:0007669"/>
    <property type="project" value="TreeGrafter"/>
</dbReference>
<proteinExistence type="predicted"/>
<dbReference type="Pfam" id="PF02515">
    <property type="entry name" value="CoA_transf_3"/>
    <property type="match status" value="1"/>
</dbReference>
<dbReference type="InterPro" id="IPR023606">
    <property type="entry name" value="CoA-Trfase_III_dom_1_sf"/>
</dbReference>
<dbReference type="InterPro" id="IPR044855">
    <property type="entry name" value="CoA-Trfase_III_dom3_sf"/>
</dbReference>
<dbReference type="Gene3D" id="3.40.50.10540">
    <property type="entry name" value="Crotonobetainyl-coa:carnitine coa-transferase, domain 1"/>
    <property type="match status" value="1"/>
</dbReference>